<proteinExistence type="predicted"/>
<comment type="caution">
    <text evidence="3">The sequence shown here is derived from an EMBL/GenBank/DDBJ whole genome shotgun (WGS) entry which is preliminary data.</text>
</comment>
<dbReference type="Pfam" id="PF14392">
    <property type="entry name" value="zf-CCHC_4"/>
    <property type="match status" value="1"/>
</dbReference>
<feature type="domain" description="Zinc knuckle CX2CX4HX4C" evidence="2">
    <location>
        <begin position="21"/>
        <end position="68"/>
    </location>
</feature>
<feature type="compositionally biased region" description="Basic and acidic residues" evidence="1">
    <location>
        <begin position="184"/>
        <end position="193"/>
    </location>
</feature>
<evidence type="ECO:0000313" key="3">
    <source>
        <dbReference type="EMBL" id="KAG7565125.1"/>
    </source>
</evidence>
<organism evidence="3 4">
    <name type="scientific">Arabidopsis suecica</name>
    <name type="common">Swedish thale-cress</name>
    <name type="synonym">Cardaminopsis suecica</name>
    <dbReference type="NCBI Taxonomy" id="45249"/>
    <lineage>
        <taxon>Eukaryota</taxon>
        <taxon>Viridiplantae</taxon>
        <taxon>Streptophyta</taxon>
        <taxon>Embryophyta</taxon>
        <taxon>Tracheophyta</taxon>
        <taxon>Spermatophyta</taxon>
        <taxon>Magnoliopsida</taxon>
        <taxon>eudicotyledons</taxon>
        <taxon>Gunneridae</taxon>
        <taxon>Pentapetalae</taxon>
        <taxon>rosids</taxon>
        <taxon>malvids</taxon>
        <taxon>Brassicales</taxon>
        <taxon>Brassicaceae</taxon>
        <taxon>Camelineae</taxon>
        <taxon>Arabidopsis</taxon>
    </lineage>
</organism>
<dbReference type="InterPro" id="IPR025836">
    <property type="entry name" value="Zn_knuckle_CX2CX4HX4C"/>
</dbReference>
<dbReference type="EMBL" id="JAEFBJ010000010">
    <property type="protein sequence ID" value="KAG7565125.1"/>
    <property type="molecule type" value="Genomic_DNA"/>
</dbReference>
<feature type="region of interest" description="Disordered" evidence="1">
    <location>
        <begin position="157"/>
        <end position="229"/>
    </location>
</feature>
<protein>
    <submittedName>
        <fullName evidence="3">Zinc knuckle CX2CX4HX4C</fullName>
    </submittedName>
</protein>
<dbReference type="OrthoDB" id="1134472at2759"/>
<evidence type="ECO:0000256" key="1">
    <source>
        <dbReference type="SAM" id="MobiDB-lite"/>
    </source>
</evidence>
<name>A0A8T1ZY24_ARASU</name>
<reference evidence="3 4" key="1">
    <citation type="submission" date="2020-12" db="EMBL/GenBank/DDBJ databases">
        <title>Concerted genomic and epigenomic changes stabilize Arabidopsis allopolyploids.</title>
        <authorList>
            <person name="Chen Z."/>
        </authorList>
    </citation>
    <scope>NUCLEOTIDE SEQUENCE [LARGE SCALE GENOMIC DNA]</scope>
    <source>
        <strain evidence="3">As9502</strain>
        <tissue evidence="3">Leaf</tissue>
    </source>
</reference>
<sequence length="229" mass="26571">MDFNDATTNQIRFTRVRIRFGITDCLRFFRRACFESRERAMLSFQYERLRRLCSHCFRLTHQRSHCPYNQMPPTPRNSPEVLDVPVFNRRRVYDEERRSDINSQSQNSENSFPAPLSPPPRVAAPPLNSDELAAASPYFPGLSLEELQRIACPIPQAASWRRQSSTGSNISINNEEDISSGRPRNFEVGESSRRPNPRNFEVGESSRRPNSHFNNRGADRNQKQKLQEQ</sequence>
<dbReference type="Proteomes" id="UP000694251">
    <property type="component" value="Chromosome 10"/>
</dbReference>
<evidence type="ECO:0000313" key="4">
    <source>
        <dbReference type="Proteomes" id="UP000694251"/>
    </source>
</evidence>
<dbReference type="AlphaFoldDB" id="A0A8T1ZY24"/>
<feature type="compositionally biased region" description="Polar residues" evidence="1">
    <location>
        <begin position="161"/>
        <end position="173"/>
    </location>
</feature>
<feature type="compositionally biased region" description="Basic and acidic residues" evidence="1">
    <location>
        <begin position="217"/>
        <end position="229"/>
    </location>
</feature>
<gene>
    <name evidence="3" type="ORF">ISN44_As10g018430</name>
</gene>
<feature type="region of interest" description="Disordered" evidence="1">
    <location>
        <begin position="95"/>
        <end position="128"/>
    </location>
</feature>
<accession>A0A8T1ZY24</accession>
<feature type="compositionally biased region" description="Polar residues" evidence="1">
    <location>
        <begin position="101"/>
        <end position="111"/>
    </location>
</feature>
<keyword evidence="4" id="KW-1185">Reference proteome</keyword>
<evidence type="ECO:0000259" key="2">
    <source>
        <dbReference type="Pfam" id="PF14392"/>
    </source>
</evidence>